<feature type="domain" description="Cyclic nucleotide-binding" evidence="5">
    <location>
        <begin position="41"/>
        <end position="137"/>
    </location>
</feature>
<reference evidence="7" key="1">
    <citation type="submission" date="2022-01" db="EMBL/GenBank/DDBJ databases">
        <title>Antribacter sp. nov., isolated from Guizhou of China.</title>
        <authorList>
            <person name="Chengliang C."/>
            <person name="Ya Z."/>
        </authorList>
    </citation>
    <scope>NUCLEOTIDE SEQUENCE</scope>
    <source>
        <strain evidence="7">KLBMP 9083</strain>
    </source>
</reference>
<keyword evidence="8" id="KW-1185">Reference proteome</keyword>
<dbReference type="SMART" id="SM00100">
    <property type="entry name" value="cNMP"/>
    <property type="match status" value="1"/>
</dbReference>
<evidence type="ECO:0000259" key="6">
    <source>
        <dbReference type="PROSITE" id="PS51063"/>
    </source>
</evidence>
<dbReference type="SUPFAM" id="SSF46785">
    <property type="entry name" value="Winged helix' DNA-binding domain"/>
    <property type="match status" value="1"/>
</dbReference>
<proteinExistence type="predicted"/>
<feature type="compositionally biased region" description="Low complexity" evidence="4">
    <location>
        <begin position="1"/>
        <end position="16"/>
    </location>
</feature>
<evidence type="ECO:0000256" key="4">
    <source>
        <dbReference type="SAM" id="MobiDB-lite"/>
    </source>
</evidence>
<feature type="region of interest" description="Disordered" evidence="4">
    <location>
        <begin position="1"/>
        <end position="20"/>
    </location>
</feature>
<dbReference type="InterPro" id="IPR036390">
    <property type="entry name" value="WH_DNA-bd_sf"/>
</dbReference>
<dbReference type="InterPro" id="IPR000595">
    <property type="entry name" value="cNMP-bd_dom"/>
</dbReference>
<dbReference type="Gene3D" id="2.60.120.10">
    <property type="entry name" value="Jelly Rolls"/>
    <property type="match status" value="1"/>
</dbReference>
<dbReference type="EMBL" id="JAKGSG010000022">
    <property type="protein sequence ID" value="MCF4120689.1"/>
    <property type="molecule type" value="Genomic_DNA"/>
</dbReference>
<dbReference type="PROSITE" id="PS50042">
    <property type="entry name" value="CNMP_BINDING_3"/>
    <property type="match status" value="1"/>
</dbReference>
<evidence type="ECO:0000256" key="2">
    <source>
        <dbReference type="ARBA" id="ARBA00023125"/>
    </source>
</evidence>
<dbReference type="RefSeq" id="WP_236088453.1">
    <property type="nucleotide sequence ID" value="NZ_JAKGSG010000022.1"/>
</dbReference>
<dbReference type="GO" id="GO:0005829">
    <property type="term" value="C:cytosol"/>
    <property type="evidence" value="ECO:0007669"/>
    <property type="project" value="TreeGrafter"/>
</dbReference>
<dbReference type="GO" id="GO:0003677">
    <property type="term" value="F:DNA binding"/>
    <property type="evidence" value="ECO:0007669"/>
    <property type="project" value="UniProtKB-KW"/>
</dbReference>
<accession>A0AA41UB22</accession>
<dbReference type="PANTHER" id="PTHR24567:SF74">
    <property type="entry name" value="HTH-TYPE TRANSCRIPTIONAL REGULATOR ARCR"/>
    <property type="match status" value="1"/>
</dbReference>
<gene>
    <name evidence="7" type="ORF">L1785_06840</name>
</gene>
<keyword evidence="2" id="KW-0238">DNA-binding</keyword>
<dbReference type="PROSITE" id="PS51063">
    <property type="entry name" value="HTH_CRP_2"/>
    <property type="match status" value="1"/>
</dbReference>
<dbReference type="InterPro" id="IPR014710">
    <property type="entry name" value="RmlC-like_jellyroll"/>
</dbReference>
<dbReference type="InterPro" id="IPR050397">
    <property type="entry name" value="Env_Response_Regulators"/>
</dbReference>
<comment type="caution">
    <text evidence="7">The sequence shown here is derived from an EMBL/GenBank/DDBJ whole genome shotgun (WGS) entry which is preliminary data.</text>
</comment>
<dbReference type="InterPro" id="IPR012318">
    <property type="entry name" value="HTH_CRP"/>
</dbReference>
<dbReference type="Pfam" id="PF00027">
    <property type="entry name" value="cNMP_binding"/>
    <property type="match status" value="1"/>
</dbReference>
<dbReference type="Pfam" id="PF13545">
    <property type="entry name" value="HTH_Crp_2"/>
    <property type="match status" value="1"/>
</dbReference>
<sequence>MSSYPSTSTPRVTPTSFLGRMPERDRGRLLALGCTASGVVGTVLLRQGERPAQLAVLLTATAEASYVSPDGHLVRLSSYGAGDVVGLPEACTGRRALSTVRVASAGQVLDLSPSVLRSLIVTMPSVTEAVVRSLATRVHEVENQWVDTAVTDTRTLLCRWILRFADATGVPSPRGSVVTIRCSQSELASWAGLSRETVVKHLHVLRAEGLVMTGRMHLTVPDVERLRAEADGAR</sequence>
<dbReference type="PANTHER" id="PTHR24567">
    <property type="entry name" value="CRP FAMILY TRANSCRIPTIONAL REGULATORY PROTEIN"/>
    <property type="match status" value="1"/>
</dbReference>
<keyword evidence="1" id="KW-0805">Transcription regulation</keyword>
<evidence type="ECO:0000256" key="3">
    <source>
        <dbReference type="ARBA" id="ARBA00023163"/>
    </source>
</evidence>
<protein>
    <submittedName>
        <fullName evidence="7">Crp/Fnr family transcriptional regulator</fullName>
    </submittedName>
</protein>
<evidence type="ECO:0000313" key="7">
    <source>
        <dbReference type="EMBL" id="MCF4120689.1"/>
    </source>
</evidence>
<organism evidence="7 8">
    <name type="scientific">Antribacter soli</name>
    <dbReference type="NCBI Taxonomy" id="2910976"/>
    <lineage>
        <taxon>Bacteria</taxon>
        <taxon>Bacillati</taxon>
        <taxon>Actinomycetota</taxon>
        <taxon>Actinomycetes</taxon>
        <taxon>Micrococcales</taxon>
        <taxon>Promicromonosporaceae</taxon>
        <taxon>Antribacter</taxon>
    </lineage>
</organism>
<feature type="domain" description="HTH crp-type" evidence="6">
    <location>
        <begin position="151"/>
        <end position="224"/>
    </location>
</feature>
<keyword evidence="3" id="KW-0804">Transcription</keyword>
<dbReference type="SMART" id="SM00419">
    <property type="entry name" value="HTH_CRP"/>
    <property type="match status" value="1"/>
</dbReference>
<dbReference type="GO" id="GO:0003700">
    <property type="term" value="F:DNA-binding transcription factor activity"/>
    <property type="evidence" value="ECO:0007669"/>
    <property type="project" value="TreeGrafter"/>
</dbReference>
<name>A0AA41UB22_9MICO</name>
<dbReference type="InterPro" id="IPR018490">
    <property type="entry name" value="cNMP-bd_dom_sf"/>
</dbReference>
<evidence type="ECO:0000313" key="8">
    <source>
        <dbReference type="Proteomes" id="UP001165405"/>
    </source>
</evidence>
<dbReference type="Proteomes" id="UP001165405">
    <property type="component" value="Unassembled WGS sequence"/>
</dbReference>
<evidence type="ECO:0000256" key="1">
    <source>
        <dbReference type="ARBA" id="ARBA00023015"/>
    </source>
</evidence>
<dbReference type="AlphaFoldDB" id="A0AA41UB22"/>
<evidence type="ECO:0000259" key="5">
    <source>
        <dbReference type="PROSITE" id="PS50042"/>
    </source>
</evidence>
<dbReference type="CDD" id="cd00038">
    <property type="entry name" value="CAP_ED"/>
    <property type="match status" value="1"/>
</dbReference>
<dbReference type="SUPFAM" id="SSF51206">
    <property type="entry name" value="cAMP-binding domain-like"/>
    <property type="match status" value="1"/>
</dbReference>